<protein>
    <submittedName>
        <fullName evidence="1">Uncharacterized protein</fullName>
    </submittedName>
</protein>
<dbReference type="Proteomes" id="UP000759131">
    <property type="component" value="Unassembled WGS sequence"/>
</dbReference>
<dbReference type="AlphaFoldDB" id="A0A7R9LKW6"/>
<evidence type="ECO:0000313" key="2">
    <source>
        <dbReference type="Proteomes" id="UP000759131"/>
    </source>
</evidence>
<dbReference type="EMBL" id="CAJPIZ010029514">
    <property type="protein sequence ID" value="CAG2119714.1"/>
    <property type="molecule type" value="Genomic_DNA"/>
</dbReference>
<reference evidence="1" key="1">
    <citation type="submission" date="2020-11" db="EMBL/GenBank/DDBJ databases">
        <authorList>
            <person name="Tran Van P."/>
        </authorList>
    </citation>
    <scope>NUCLEOTIDE SEQUENCE</scope>
</reference>
<proteinExistence type="predicted"/>
<organism evidence="1">
    <name type="scientific">Medioppia subpectinata</name>
    <dbReference type="NCBI Taxonomy" id="1979941"/>
    <lineage>
        <taxon>Eukaryota</taxon>
        <taxon>Metazoa</taxon>
        <taxon>Ecdysozoa</taxon>
        <taxon>Arthropoda</taxon>
        <taxon>Chelicerata</taxon>
        <taxon>Arachnida</taxon>
        <taxon>Acari</taxon>
        <taxon>Acariformes</taxon>
        <taxon>Sarcoptiformes</taxon>
        <taxon>Oribatida</taxon>
        <taxon>Brachypylina</taxon>
        <taxon>Oppioidea</taxon>
        <taxon>Oppiidae</taxon>
        <taxon>Medioppia</taxon>
    </lineage>
</organism>
<sequence length="311" mass="35876">MANVGPIFTWVDIPEYEIQFLNGTGSGLYEQLFYDMRPQSRPSNNFNALNLTRFTRFRQLATPTDNNVVRLARLPIDHYAITNTLGEIRFEKPAIESFGKALKTDEILTKIIENNADIELRETIEKTVETIHKTEITFYRSFESYGEIDIRTRFASGFSFSFFGLFEPKIDFEIESQFKSGFRSLSIGNKSYSDFRRQLFTLKTDINVKPFMNISIKGLMKSVKDMEIEFTAVHTFTGTDPRGDRKEPLDGLTLFLLIGKEDNRHGVIINNDSLVINQKGLYRGTFGIETYTRIKQLKLASKQDENKLVYD</sequence>
<keyword evidence="2" id="KW-1185">Reference proteome</keyword>
<dbReference type="EMBL" id="OC884089">
    <property type="protein sequence ID" value="CAD7643581.1"/>
    <property type="molecule type" value="Genomic_DNA"/>
</dbReference>
<name>A0A7R9LKW6_9ACAR</name>
<gene>
    <name evidence="1" type="ORF">OSB1V03_LOCUS19661</name>
</gene>
<accession>A0A7R9LKW6</accession>
<evidence type="ECO:0000313" key="1">
    <source>
        <dbReference type="EMBL" id="CAD7643581.1"/>
    </source>
</evidence>